<keyword evidence="9" id="KW-0233">DNA recombination</keyword>
<organism evidence="13 14">
    <name type="scientific">Nannochloropsis gaditana</name>
    <dbReference type="NCBI Taxonomy" id="72520"/>
    <lineage>
        <taxon>Eukaryota</taxon>
        <taxon>Sar</taxon>
        <taxon>Stramenopiles</taxon>
        <taxon>Ochrophyta</taxon>
        <taxon>Eustigmatophyceae</taxon>
        <taxon>Eustigmatales</taxon>
        <taxon>Monodopsidaceae</taxon>
        <taxon>Nannochloropsis</taxon>
    </lineage>
</organism>
<dbReference type="GO" id="GO:0015074">
    <property type="term" value="P:DNA integration"/>
    <property type="evidence" value="ECO:0007669"/>
    <property type="project" value="UniProtKB-KW"/>
</dbReference>
<dbReference type="InterPro" id="IPR012337">
    <property type="entry name" value="RNaseH-like_sf"/>
</dbReference>
<keyword evidence="7" id="KW-0695">RNA-directed DNA polymerase</keyword>
<evidence type="ECO:0000256" key="7">
    <source>
        <dbReference type="ARBA" id="ARBA00022918"/>
    </source>
</evidence>
<dbReference type="Proteomes" id="UP000019335">
    <property type="component" value="Unassembled WGS sequence"/>
</dbReference>
<gene>
    <name evidence="13" type="ORF">Naga_100497g3</name>
</gene>
<dbReference type="Pfam" id="PF25597">
    <property type="entry name" value="SH3_retrovirus"/>
    <property type="match status" value="1"/>
</dbReference>
<evidence type="ECO:0000256" key="10">
    <source>
        <dbReference type="ARBA" id="ARBA00023268"/>
    </source>
</evidence>
<dbReference type="SUPFAM" id="SSF56672">
    <property type="entry name" value="DNA/RNA polymerases"/>
    <property type="match status" value="1"/>
</dbReference>
<evidence type="ECO:0000256" key="11">
    <source>
        <dbReference type="SAM" id="MobiDB-lite"/>
    </source>
</evidence>
<dbReference type="PANTHER" id="PTHR42648">
    <property type="entry name" value="TRANSPOSASE, PUTATIVE-RELATED"/>
    <property type="match status" value="1"/>
</dbReference>
<dbReference type="Pfam" id="PF07727">
    <property type="entry name" value="RVT_2"/>
    <property type="match status" value="1"/>
</dbReference>
<evidence type="ECO:0000256" key="8">
    <source>
        <dbReference type="ARBA" id="ARBA00022932"/>
    </source>
</evidence>
<keyword evidence="14" id="KW-1185">Reference proteome</keyword>
<evidence type="ECO:0000256" key="9">
    <source>
        <dbReference type="ARBA" id="ARBA00023172"/>
    </source>
</evidence>
<evidence type="ECO:0000259" key="12">
    <source>
        <dbReference type="PROSITE" id="PS50994"/>
    </source>
</evidence>
<dbReference type="GO" id="GO:0006310">
    <property type="term" value="P:DNA recombination"/>
    <property type="evidence" value="ECO:0007669"/>
    <property type="project" value="UniProtKB-KW"/>
</dbReference>
<dbReference type="InterPro" id="IPR025724">
    <property type="entry name" value="GAG-pre-integrase_dom"/>
</dbReference>
<proteinExistence type="predicted"/>
<dbReference type="InterPro" id="IPR057670">
    <property type="entry name" value="SH3_retrovirus"/>
</dbReference>
<comment type="caution">
    <text evidence="13">The sequence shown here is derived from an EMBL/GenBank/DDBJ whole genome shotgun (WGS) entry which is preliminary data.</text>
</comment>
<accession>W7T174</accession>
<dbReference type="Pfam" id="PF13976">
    <property type="entry name" value="gag_pre-integrs"/>
    <property type="match status" value="1"/>
</dbReference>
<dbReference type="GO" id="GO:0046872">
    <property type="term" value="F:metal ion binding"/>
    <property type="evidence" value="ECO:0007669"/>
    <property type="project" value="UniProtKB-KW"/>
</dbReference>
<keyword evidence="2" id="KW-0479">Metal-binding</keyword>
<dbReference type="EMBL" id="AZIL01002767">
    <property type="protein sequence ID" value="EWM20840.1"/>
    <property type="molecule type" value="Genomic_DNA"/>
</dbReference>
<dbReference type="InterPro" id="IPR013103">
    <property type="entry name" value="RVT_2"/>
</dbReference>
<protein>
    <submittedName>
        <fullName evidence="13">Gag-pol polyprotein</fullName>
    </submittedName>
</protein>
<sequence>MGDNDEYRMAIFSGRLEDWDARHYGHVYVANGEKLEVHYIGDWLMDVKHSDDYYGKSCEEANVVSTPELWHQRFGHINYEYLKQMGEIDDTGVPKGIKKPGVCGTCERAKQTKKSFGTKSRERAKEPLELVHTDVLGPVEVESLGGARYAIGFTDDYTRWRVVYPMKHKSESLDCLKRYIQDMNISFRDHKVNTLRGLRSDNGGEYTGVDFKNFCKNHGIRQDFGMPYGPQDNGLAEKSWHILCNMARALRIQAGLGKGFWAEALNTATYIWNRSRNSTLGAGETPYYKMFGKHASVNHFRTFGCKAFVHDTSVRRGKFDDRAVEGILIGYDDIGNNPKCYRIYIPSLGRYIRSGHVTFDEETFPARVRPSNIRVETYHNEEEDDKNSMKTVGAHQEDELLPSGRSEDDDGIENRSHQDEIPNDREVDHVREYPSQVGATGWKDTDDIIRNMNNMGRTRSRTKARERRRLDDGSTTMGGNLAFAAASEIVNEDYHLTEDEKEVRAERKKAKDAKYQAHMKNGTWELTPLPKGERCISSGWVETDKRDQNGVIVRRKARFIAKGYSQEYGYDYLQTYAPVASMTTIRLVLALACILDLELDNMDVDTAYLQSDLEEKVYIKQPHGYEKYGPNGGELVCRLRKSLYGLKQSGRNWHKKIDGWFRGYGFHPSSADPCLYVKFGSSGEMLVVVLYVDDLIIASNSRTMADKFKQAISREFSMKDLKELDWILGMAIKRNREKRIMEISQTGYIDMMLNKFGMTDCKPVLTPMEGTLTKMDGKDVKPDSEYMKLVGSLLYAALVTRPDIAFAVQSLGKHLQGSNEEHWIAAKRVLRYLKGTRDVGIRYTGNTTGSFTLVGFADADYAGDKDNRRSTSGYAFTLSHGDDINTIDWKAKQQEVVALSSAESELISACSATQSAVYIRQLLTDLGFKQDEPTVIMEDNQACIAMGNNPITHKRTKHIDVRYHFVREKVESKEVELVYIPTQHQLADILTKSLSNIRLARIRNQMMGYKS</sequence>
<evidence type="ECO:0000256" key="3">
    <source>
        <dbReference type="ARBA" id="ARBA00022759"/>
    </source>
</evidence>
<dbReference type="AlphaFoldDB" id="W7T174"/>
<keyword evidence="8" id="KW-0808">Transferase</keyword>
<keyword evidence="6" id="KW-0229">DNA integration</keyword>
<dbReference type="CDD" id="cd09272">
    <property type="entry name" value="RNase_HI_RT_Ty1"/>
    <property type="match status" value="1"/>
</dbReference>
<feature type="domain" description="Integrase catalytic" evidence="12">
    <location>
        <begin position="123"/>
        <end position="294"/>
    </location>
</feature>
<evidence type="ECO:0000256" key="1">
    <source>
        <dbReference type="ARBA" id="ARBA00022722"/>
    </source>
</evidence>
<keyword evidence="5" id="KW-0460">Magnesium</keyword>
<dbReference type="PANTHER" id="PTHR42648:SF11">
    <property type="entry name" value="TRANSPOSON TY4-P GAG-POL POLYPROTEIN"/>
    <property type="match status" value="1"/>
</dbReference>
<keyword evidence="8" id="KW-0239">DNA-directed DNA polymerase</keyword>
<dbReference type="Gene3D" id="3.30.420.10">
    <property type="entry name" value="Ribonuclease H-like superfamily/Ribonuclease H"/>
    <property type="match status" value="1"/>
</dbReference>
<feature type="compositionally biased region" description="Basic and acidic residues" evidence="11">
    <location>
        <begin position="412"/>
        <end position="429"/>
    </location>
</feature>
<dbReference type="InterPro" id="IPR039537">
    <property type="entry name" value="Retrotran_Ty1/copia-like"/>
</dbReference>
<dbReference type="GO" id="GO:0004519">
    <property type="term" value="F:endonuclease activity"/>
    <property type="evidence" value="ECO:0007669"/>
    <property type="project" value="UniProtKB-KW"/>
</dbReference>
<keyword evidence="1" id="KW-0540">Nuclease</keyword>
<keyword evidence="3" id="KW-0255">Endonuclease</keyword>
<evidence type="ECO:0000256" key="5">
    <source>
        <dbReference type="ARBA" id="ARBA00022842"/>
    </source>
</evidence>
<evidence type="ECO:0000313" key="14">
    <source>
        <dbReference type="Proteomes" id="UP000019335"/>
    </source>
</evidence>
<evidence type="ECO:0000256" key="4">
    <source>
        <dbReference type="ARBA" id="ARBA00022801"/>
    </source>
</evidence>
<dbReference type="OrthoDB" id="123721at2759"/>
<feature type="region of interest" description="Disordered" evidence="11">
    <location>
        <begin position="457"/>
        <end position="476"/>
    </location>
</feature>
<dbReference type="SUPFAM" id="SSF53098">
    <property type="entry name" value="Ribonuclease H-like"/>
    <property type="match status" value="1"/>
</dbReference>
<dbReference type="PROSITE" id="PS50994">
    <property type="entry name" value="INTEGRASE"/>
    <property type="match status" value="1"/>
</dbReference>
<dbReference type="InterPro" id="IPR043502">
    <property type="entry name" value="DNA/RNA_pol_sf"/>
</dbReference>
<name>W7T174_9STRA</name>
<dbReference type="Pfam" id="PF00665">
    <property type="entry name" value="rve"/>
    <property type="match status" value="1"/>
</dbReference>
<evidence type="ECO:0000313" key="13">
    <source>
        <dbReference type="EMBL" id="EWM20840.1"/>
    </source>
</evidence>
<reference evidence="13 14" key="1">
    <citation type="journal article" date="2014" name="Mol. Plant">
        <title>Chromosome Scale Genome Assembly and Transcriptome Profiling of Nannochloropsis gaditana in Nitrogen Depletion.</title>
        <authorList>
            <person name="Corteggiani Carpinelli E."/>
            <person name="Telatin A."/>
            <person name="Vitulo N."/>
            <person name="Forcato C."/>
            <person name="D'Angelo M."/>
            <person name="Schiavon R."/>
            <person name="Vezzi A."/>
            <person name="Giacometti G.M."/>
            <person name="Morosinotto T."/>
            <person name="Valle G."/>
        </authorList>
    </citation>
    <scope>NUCLEOTIDE SEQUENCE [LARGE SCALE GENOMIC DNA]</scope>
    <source>
        <strain evidence="13 14">B-31</strain>
    </source>
</reference>
<dbReference type="GO" id="GO:0016787">
    <property type="term" value="F:hydrolase activity"/>
    <property type="evidence" value="ECO:0007669"/>
    <property type="project" value="UniProtKB-KW"/>
</dbReference>
<keyword evidence="4" id="KW-0378">Hydrolase</keyword>
<dbReference type="GO" id="GO:0003887">
    <property type="term" value="F:DNA-directed DNA polymerase activity"/>
    <property type="evidence" value="ECO:0007669"/>
    <property type="project" value="UniProtKB-KW"/>
</dbReference>
<feature type="region of interest" description="Disordered" evidence="11">
    <location>
        <begin position="374"/>
        <end position="429"/>
    </location>
</feature>
<dbReference type="InterPro" id="IPR001584">
    <property type="entry name" value="Integrase_cat-core"/>
</dbReference>
<feature type="compositionally biased region" description="Basic residues" evidence="11">
    <location>
        <begin position="458"/>
        <end position="467"/>
    </location>
</feature>
<dbReference type="InterPro" id="IPR036397">
    <property type="entry name" value="RNaseH_sf"/>
</dbReference>
<dbReference type="GO" id="GO:0003676">
    <property type="term" value="F:nucleic acid binding"/>
    <property type="evidence" value="ECO:0007669"/>
    <property type="project" value="InterPro"/>
</dbReference>
<evidence type="ECO:0000256" key="6">
    <source>
        <dbReference type="ARBA" id="ARBA00022908"/>
    </source>
</evidence>
<keyword evidence="8" id="KW-0548">Nucleotidyltransferase</keyword>
<dbReference type="GO" id="GO:0003964">
    <property type="term" value="F:RNA-directed DNA polymerase activity"/>
    <property type="evidence" value="ECO:0007669"/>
    <property type="project" value="UniProtKB-KW"/>
</dbReference>
<evidence type="ECO:0000256" key="2">
    <source>
        <dbReference type="ARBA" id="ARBA00022723"/>
    </source>
</evidence>
<keyword evidence="10" id="KW-0511">Multifunctional enzyme</keyword>